<organism evidence="2 3">
    <name type="scientific">Brassica oleracea var. oleracea</name>
    <dbReference type="NCBI Taxonomy" id="109376"/>
    <lineage>
        <taxon>Eukaryota</taxon>
        <taxon>Viridiplantae</taxon>
        <taxon>Streptophyta</taxon>
        <taxon>Embryophyta</taxon>
        <taxon>Tracheophyta</taxon>
        <taxon>Spermatophyta</taxon>
        <taxon>Magnoliopsida</taxon>
        <taxon>eudicotyledons</taxon>
        <taxon>Gunneridae</taxon>
        <taxon>Pentapetalae</taxon>
        <taxon>rosids</taxon>
        <taxon>malvids</taxon>
        <taxon>Brassicales</taxon>
        <taxon>Brassicaceae</taxon>
        <taxon>Brassiceae</taxon>
        <taxon>Brassica</taxon>
    </lineage>
</organism>
<name>A0A0D3CXN8_BRAOL</name>
<dbReference type="AlphaFoldDB" id="A0A0D3CXN8"/>
<dbReference type="Gramene" id="Bo6g095460.1">
    <property type="protein sequence ID" value="Bo6g095460.1"/>
    <property type="gene ID" value="Bo6g095460"/>
</dbReference>
<keyword evidence="3" id="KW-1185">Reference proteome</keyword>
<evidence type="ECO:0000313" key="3">
    <source>
        <dbReference type="Proteomes" id="UP000032141"/>
    </source>
</evidence>
<reference evidence="2 3" key="1">
    <citation type="journal article" date="2014" name="Genome Biol.">
        <title>Transcriptome and methylome profiling reveals relics of genome dominance in the mesopolyploid Brassica oleracea.</title>
        <authorList>
            <person name="Parkin I.A."/>
            <person name="Koh C."/>
            <person name="Tang H."/>
            <person name="Robinson S.J."/>
            <person name="Kagale S."/>
            <person name="Clarke W.E."/>
            <person name="Town C.D."/>
            <person name="Nixon J."/>
            <person name="Krishnakumar V."/>
            <person name="Bidwell S.L."/>
            <person name="Denoeud F."/>
            <person name="Belcram H."/>
            <person name="Links M.G."/>
            <person name="Just J."/>
            <person name="Clarke C."/>
            <person name="Bender T."/>
            <person name="Huebert T."/>
            <person name="Mason A.S."/>
            <person name="Pires J.C."/>
            <person name="Barker G."/>
            <person name="Moore J."/>
            <person name="Walley P.G."/>
            <person name="Manoli S."/>
            <person name="Batley J."/>
            <person name="Edwards D."/>
            <person name="Nelson M.N."/>
            <person name="Wang X."/>
            <person name="Paterson A.H."/>
            <person name="King G."/>
            <person name="Bancroft I."/>
            <person name="Chalhoub B."/>
            <person name="Sharpe A.G."/>
        </authorList>
    </citation>
    <scope>NUCLEOTIDE SEQUENCE</scope>
    <source>
        <strain evidence="2 3">cv. TO1000</strain>
    </source>
</reference>
<reference evidence="2" key="2">
    <citation type="submission" date="2015-03" db="UniProtKB">
        <authorList>
            <consortium name="EnsemblPlants"/>
        </authorList>
    </citation>
    <scope>IDENTIFICATION</scope>
</reference>
<keyword evidence="1" id="KW-0472">Membrane</keyword>
<keyword evidence="1" id="KW-1133">Transmembrane helix</keyword>
<sequence length="107" mass="12803">MSLYGLCCDYNEQCHHFQFFFALEIGCAVLLNTKVPLKIFLMKMKMLEKKQVVQEWSLQHQKNEVFDGIMEVWNKGSNSYVLIMDMDFFKALCKIEETIFMFMDFIF</sequence>
<evidence type="ECO:0000313" key="2">
    <source>
        <dbReference type="EnsemblPlants" id="Bo6g095460.1"/>
    </source>
</evidence>
<dbReference type="HOGENOM" id="CLU_2213610_0_0_1"/>
<dbReference type="EnsemblPlants" id="Bo6g095460.1">
    <property type="protein sequence ID" value="Bo6g095460.1"/>
    <property type="gene ID" value="Bo6g095460"/>
</dbReference>
<feature type="transmembrane region" description="Helical" evidence="1">
    <location>
        <begin position="19"/>
        <end position="41"/>
    </location>
</feature>
<accession>A0A0D3CXN8</accession>
<proteinExistence type="predicted"/>
<evidence type="ECO:0000256" key="1">
    <source>
        <dbReference type="SAM" id="Phobius"/>
    </source>
</evidence>
<keyword evidence="1" id="KW-0812">Transmembrane</keyword>
<dbReference type="Proteomes" id="UP000032141">
    <property type="component" value="Chromosome C6"/>
</dbReference>
<protein>
    <submittedName>
        <fullName evidence="2">Uncharacterized protein</fullName>
    </submittedName>
</protein>